<dbReference type="EMBL" id="UINC01024633">
    <property type="protein sequence ID" value="SVA98656.1"/>
    <property type="molecule type" value="Genomic_DNA"/>
</dbReference>
<organism evidence="4">
    <name type="scientific">marine metagenome</name>
    <dbReference type="NCBI Taxonomy" id="408172"/>
    <lineage>
        <taxon>unclassified sequences</taxon>
        <taxon>metagenomes</taxon>
        <taxon>ecological metagenomes</taxon>
    </lineage>
</organism>
<keyword evidence="1" id="KW-0808">Transferase</keyword>
<dbReference type="PANTHER" id="PTHR10545:SF42">
    <property type="entry name" value="ACETYLTRANSFERASE"/>
    <property type="match status" value="1"/>
</dbReference>
<accession>A0A382AAS5</accession>
<gene>
    <name evidence="4" type="ORF">METZ01_LOCUS151510</name>
</gene>
<dbReference type="PROSITE" id="PS51186">
    <property type="entry name" value="GNAT"/>
    <property type="match status" value="1"/>
</dbReference>
<dbReference type="Pfam" id="PF00583">
    <property type="entry name" value="Acetyltransf_1"/>
    <property type="match status" value="1"/>
</dbReference>
<evidence type="ECO:0000256" key="1">
    <source>
        <dbReference type="ARBA" id="ARBA00022679"/>
    </source>
</evidence>
<protein>
    <recommendedName>
        <fullName evidence="3">N-acetyltransferase domain-containing protein</fullName>
    </recommendedName>
</protein>
<dbReference type="AlphaFoldDB" id="A0A382AAS5"/>
<dbReference type="CDD" id="cd04301">
    <property type="entry name" value="NAT_SF"/>
    <property type="match status" value="1"/>
</dbReference>
<name>A0A382AAS5_9ZZZZ</name>
<dbReference type="PANTHER" id="PTHR10545">
    <property type="entry name" value="DIAMINE N-ACETYLTRANSFERASE"/>
    <property type="match status" value="1"/>
</dbReference>
<keyword evidence="2" id="KW-0012">Acyltransferase</keyword>
<feature type="non-terminal residue" evidence="4">
    <location>
        <position position="1"/>
    </location>
</feature>
<proteinExistence type="predicted"/>
<evidence type="ECO:0000256" key="2">
    <source>
        <dbReference type="ARBA" id="ARBA00023315"/>
    </source>
</evidence>
<dbReference type="InterPro" id="IPR000182">
    <property type="entry name" value="GNAT_dom"/>
</dbReference>
<feature type="domain" description="N-acetyltransferase" evidence="3">
    <location>
        <begin position="1"/>
        <end position="148"/>
    </location>
</feature>
<evidence type="ECO:0000313" key="4">
    <source>
        <dbReference type="EMBL" id="SVA98656.1"/>
    </source>
</evidence>
<dbReference type="Gene3D" id="3.40.630.30">
    <property type="match status" value="1"/>
</dbReference>
<dbReference type="GO" id="GO:0008080">
    <property type="term" value="F:N-acetyltransferase activity"/>
    <property type="evidence" value="ECO:0007669"/>
    <property type="project" value="TreeGrafter"/>
</dbReference>
<reference evidence="4" key="1">
    <citation type="submission" date="2018-05" db="EMBL/GenBank/DDBJ databases">
        <authorList>
            <person name="Lanie J.A."/>
            <person name="Ng W.-L."/>
            <person name="Kazmierczak K.M."/>
            <person name="Andrzejewski T.M."/>
            <person name="Davidsen T.M."/>
            <person name="Wayne K.J."/>
            <person name="Tettelin H."/>
            <person name="Glass J.I."/>
            <person name="Rusch D."/>
            <person name="Podicherti R."/>
            <person name="Tsui H.-C.T."/>
            <person name="Winkler M.E."/>
        </authorList>
    </citation>
    <scope>NUCLEOTIDE SEQUENCE</scope>
</reference>
<dbReference type="InterPro" id="IPR051016">
    <property type="entry name" value="Diverse_Substrate_AcTransf"/>
</dbReference>
<sequence length="148" mass="17842">NMIRDIHLKDKEQWEKLYKSYADFYKVEMNDKILQTVWKWLHDKSHEVNGLVYEVDGNIVGLAHYRRMPSPLRGQDIGFLDDLFVDPKYRGQRIGEKLINKLKEISQSRGWNLVRWITREDNLRAKSLYNRVSEKTTWDVYELKLKNN</sequence>
<evidence type="ECO:0000259" key="3">
    <source>
        <dbReference type="PROSITE" id="PS51186"/>
    </source>
</evidence>
<dbReference type="SUPFAM" id="SSF55729">
    <property type="entry name" value="Acyl-CoA N-acyltransferases (Nat)"/>
    <property type="match status" value="1"/>
</dbReference>
<dbReference type="InterPro" id="IPR016181">
    <property type="entry name" value="Acyl_CoA_acyltransferase"/>
</dbReference>